<comment type="caution">
    <text evidence="2">The sequence shown here is derived from an EMBL/GenBank/DDBJ whole genome shotgun (WGS) entry which is preliminary data.</text>
</comment>
<keyword evidence="3" id="KW-1185">Reference proteome</keyword>
<feature type="domain" description="PepSY" evidence="1">
    <location>
        <begin position="107"/>
        <end position="161"/>
    </location>
</feature>
<dbReference type="Gene3D" id="3.10.450.40">
    <property type="match status" value="1"/>
</dbReference>
<dbReference type="Pfam" id="PF03413">
    <property type="entry name" value="PepSY"/>
    <property type="match status" value="1"/>
</dbReference>
<evidence type="ECO:0000313" key="2">
    <source>
        <dbReference type="EMBL" id="MBM7631629.1"/>
    </source>
</evidence>
<dbReference type="Proteomes" id="UP000741863">
    <property type="component" value="Unassembled WGS sequence"/>
</dbReference>
<accession>A0ABS2P8A5</accession>
<proteinExistence type="predicted"/>
<gene>
    <name evidence="2" type="ORF">JOD17_000721</name>
</gene>
<reference evidence="2 3" key="1">
    <citation type="submission" date="2021-01" db="EMBL/GenBank/DDBJ databases">
        <title>Genomic Encyclopedia of Type Strains, Phase IV (KMG-IV): sequencing the most valuable type-strain genomes for metagenomic binning, comparative biology and taxonomic classification.</title>
        <authorList>
            <person name="Goeker M."/>
        </authorList>
    </citation>
    <scope>NUCLEOTIDE SEQUENCE [LARGE SCALE GENOMIC DNA]</scope>
    <source>
        <strain evidence="2 3">DSM 25540</strain>
    </source>
</reference>
<organism evidence="2 3">
    <name type="scientific">Geomicrobium sediminis</name>
    <dbReference type="NCBI Taxonomy" id="1347788"/>
    <lineage>
        <taxon>Bacteria</taxon>
        <taxon>Bacillati</taxon>
        <taxon>Bacillota</taxon>
        <taxon>Bacilli</taxon>
        <taxon>Bacillales</taxon>
        <taxon>Geomicrobium</taxon>
    </lineage>
</organism>
<dbReference type="EMBL" id="JAFBEC010000002">
    <property type="protein sequence ID" value="MBM7631629.1"/>
    <property type="molecule type" value="Genomic_DNA"/>
</dbReference>
<dbReference type="RefSeq" id="WP_204695735.1">
    <property type="nucleotide sequence ID" value="NZ_JAFBEC010000002.1"/>
</dbReference>
<dbReference type="InterPro" id="IPR025711">
    <property type="entry name" value="PepSY"/>
</dbReference>
<name>A0ABS2P8A5_9BACL</name>
<protein>
    <submittedName>
        <fullName evidence="2">Uncharacterized protein YpmB</fullName>
    </submittedName>
</protein>
<evidence type="ECO:0000313" key="3">
    <source>
        <dbReference type="Proteomes" id="UP000741863"/>
    </source>
</evidence>
<sequence>MSKKMIALIVVLLIVMIVIALFPNDSEVLSIDEMTSKVIDEYPGEVVYEGQSQLDSSSSMHEFSVRFQGTEYQLFVDEHVGTIHGLSKVGDADRDNDEEKRSQDVIITSEDALTIAKGHFDGELDSIELDEEDGRIIWVVELERNDLEAEIEIDAFTGEVLIIAYED</sequence>
<evidence type="ECO:0000259" key="1">
    <source>
        <dbReference type="Pfam" id="PF03413"/>
    </source>
</evidence>